<dbReference type="GO" id="GO:0051604">
    <property type="term" value="P:protein maturation"/>
    <property type="evidence" value="ECO:0007669"/>
    <property type="project" value="InterPro"/>
</dbReference>
<feature type="domain" description="Lipase maturation factor 1/2 N-terminal" evidence="9">
    <location>
        <begin position="123"/>
        <end position="282"/>
    </location>
</feature>
<dbReference type="InterPro" id="IPR057433">
    <property type="entry name" value="LMF1/2_C"/>
</dbReference>
<evidence type="ECO:0000256" key="8">
    <source>
        <dbReference type="RuleBase" id="RU361229"/>
    </source>
</evidence>
<feature type="transmembrane region" description="Helical" evidence="8">
    <location>
        <begin position="123"/>
        <end position="144"/>
    </location>
</feature>
<feature type="transmembrane region" description="Helical" evidence="8">
    <location>
        <begin position="12"/>
        <end position="31"/>
    </location>
</feature>
<feature type="transmembrane region" description="Helical" evidence="8">
    <location>
        <begin position="98"/>
        <end position="117"/>
    </location>
</feature>
<organism evidence="11 12">
    <name type="scientific">Halocaridina rubra</name>
    <name type="common">Hawaiian red shrimp</name>
    <dbReference type="NCBI Taxonomy" id="373956"/>
    <lineage>
        <taxon>Eukaryota</taxon>
        <taxon>Metazoa</taxon>
        <taxon>Ecdysozoa</taxon>
        <taxon>Arthropoda</taxon>
        <taxon>Crustacea</taxon>
        <taxon>Multicrustacea</taxon>
        <taxon>Malacostraca</taxon>
        <taxon>Eumalacostraca</taxon>
        <taxon>Eucarida</taxon>
        <taxon>Decapoda</taxon>
        <taxon>Pleocyemata</taxon>
        <taxon>Caridea</taxon>
        <taxon>Atyoidea</taxon>
        <taxon>Atyidae</taxon>
        <taxon>Halocaridina</taxon>
    </lineage>
</organism>
<keyword evidence="12" id="KW-1185">Reference proteome</keyword>
<dbReference type="Proteomes" id="UP001381693">
    <property type="component" value="Unassembled WGS sequence"/>
</dbReference>
<dbReference type="PANTHER" id="PTHR14463">
    <property type="entry name" value="LIPASE MATURATION FACTOR"/>
    <property type="match status" value="1"/>
</dbReference>
<dbReference type="InterPro" id="IPR057434">
    <property type="entry name" value="LMF1/2_N"/>
</dbReference>
<comment type="caution">
    <text evidence="11">The sequence shown here is derived from an EMBL/GenBank/DDBJ whole genome shotgun (WGS) entry which is preliminary data.</text>
</comment>
<feature type="transmembrane region" description="Helical" evidence="8">
    <location>
        <begin position="297"/>
        <end position="317"/>
    </location>
</feature>
<dbReference type="EMBL" id="JAXCGZ010000095">
    <property type="protein sequence ID" value="KAK7086730.1"/>
    <property type="molecule type" value="Genomic_DNA"/>
</dbReference>
<evidence type="ECO:0000313" key="12">
    <source>
        <dbReference type="Proteomes" id="UP001381693"/>
    </source>
</evidence>
<feature type="transmembrane region" description="Helical" evidence="8">
    <location>
        <begin position="387"/>
        <end position="411"/>
    </location>
</feature>
<dbReference type="PANTHER" id="PTHR14463:SF5">
    <property type="entry name" value="LIPASE MATURATION FACTOR 2"/>
    <property type="match status" value="1"/>
</dbReference>
<comment type="function">
    <text evidence="8">Involved in the maturation of specific proteins in the endoplasmic reticulum.</text>
</comment>
<dbReference type="GO" id="GO:0005789">
    <property type="term" value="C:endoplasmic reticulum membrane"/>
    <property type="evidence" value="ECO:0007669"/>
    <property type="project" value="UniProtKB-SubCell"/>
</dbReference>
<feature type="domain" description="Lipase maturation factor 1/2 C-terminal" evidence="10">
    <location>
        <begin position="436"/>
        <end position="573"/>
    </location>
</feature>
<evidence type="ECO:0000256" key="6">
    <source>
        <dbReference type="ARBA" id="ARBA00023136"/>
    </source>
</evidence>
<evidence type="ECO:0000256" key="1">
    <source>
        <dbReference type="ARBA" id="ARBA00004477"/>
    </source>
</evidence>
<keyword evidence="7" id="KW-0325">Glycoprotein</keyword>
<keyword evidence="3 8" id="KW-0812">Transmembrane</keyword>
<evidence type="ECO:0000259" key="10">
    <source>
        <dbReference type="Pfam" id="PF25179"/>
    </source>
</evidence>
<dbReference type="InterPro" id="IPR009613">
    <property type="entry name" value="LMF"/>
</dbReference>
<dbReference type="Pfam" id="PF06762">
    <property type="entry name" value="LMF1"/>
    <property type="match status" value="1"/>
</dbReference>
<feature type="transmembrane region" description="Helical" evidence="8">
    <location>
        <begin position="214"/>
        <end position="238"/>
    </location>
</feature>
<dbReference type="AlphaFoldDB" id="A0AAN9AGY1"/>
<evidence type="ECO:0000313" key="11">
    <source>
        <dbReference type="EMBL" id="KAK7086730.1"/>
    </source>
</evidence>
<evidence type="ECO:0000256" key="5">
    <source>
        <dbReference type="ARBA" id="ARBA00022989"/>
    </source>
</evidence>
<comment type="similarity">
    <text evidence="2 8">Belongs to the lipase maturation factor family.</text>
</comment>
<keyword evidence="6 8" id="KW-0472">Membrane</keyword>
<evidence type="ECO:0000256" key="3">
    <source>
        <dbReference type="ARBA" id="ARBA00022692"/>
    </source>
</evidence>
<evidence type="ECO:0000256" key="4">
    <source>
        <dbReference type="ARBA" id="ARBA00022824"/>
    </source>
</evidence>
<evidence type="ECO:0000256" key="7">
    <source>
        <dbReference type="ARBA" id="ARBA00023180"/>
    </source>
</evidence>
<feature type="transmembrane region" description="Helical" evidence="8">
    <location>
        <begin position="614"/>
        <end position="636"/>
    </location>
</feature>
<dbReference type="Pfam" id="PF25179">
    <property type="entry name" value="LMF1_C"/>
    <property type="match status" value="1"/>
</dbReference>
<sequence>MAVDIMHTRNFFLRCMCAIYMFAFGSLYVQIPGLYSEKGILPAHTQLPNLNYPKQCFLDKLTVLCFSSYFGLNTSYMMELLALTSTVLSFIGMVWKSWCTATFFFLLWGAYLSLYQVGQTFLWFQWDILLLEVGFLTILVAPVSRRGWFEYRPRNLVTMWLLRWALFRLMFASGVVKLQSNCPTWWGLTALNIHYESQCIPTPLSWYFHQLPEWWHKLCVVATYLIEIPIPFLFFSPVRSHRIFACYSQILLQLMIILTGNYNFFNLLTLTLCLSLMDDLHLGYQHVKDLSFGFISYVKSTISSVGKWIGYGVLAYYTMAYFSLRATPEGTIESTIAFTREEFDAWMSRAVPLSIAIGAFSLLITVAEALTSALFEVRGCLDKFGVFITTLLYSLLAIAMFGISLVPYTVIDRPANQRVLPIFHYWYEQTSDVHLTSAYGLFRRMTGIEGRPEVILEGAMYLDGPWLEYEFPYKPGSLHRPCPFNAPHQPRVDWQLWFAALGSYNQNPWLISLAHRLLSGQPEVLSLLDPSSPWKNKPPKYIRASKYTYHYTNFAEGASGLWWKRDLEGDYLPIFTVDHAPLVEYLRKIGTIGTMDIPATNQPLQNLLDLIRSFICIVDAELLLFSLFLTACIIIWTKRNTEPSVVKGVYRGPRNKADRWEKSTS</sequence>
<protein>
    <recommendedName>
        <fullName evidence="8">Lipase maturation factor</fullName>
    </recommendedName>
</protein>
<proteinExistence type="inferred from homology"/>
<evidence type="ECO:0000259" key="9">
    <source>
        <dbReference type="Pfam" id="PF06762"/>
    </source>
</evidence>
<feature type="transmembrane region" description="Helical" evidence="8">
    <location>
        <begin position="156"/>
        <end position="176"/>
    </location>
</feature>
<reference evidence="11 12" key="1">
    <citation type="submission" date="2023-11" db="EMBL/GenBank/DDBJ databases">
        <title>Halocaridina rubra genome assembly.</title>
        <authorList>
            <person name="Smith C."/>
        </authorList>
    </citation>
    <scope>NUCLEOTIDE SEQUENCE [LARGE SCALE GENOMIC DNA]</scope>
    <source>
        <strain evidence="11">EP-1</strain>
        <tissue evidence="11">Whole</tissue>
    </source>
</reference>
<keyword evidence="5 8" id="KW-1133">Transmembrane helix</keyword>
<feature type="transmembrane region" description="Helical" evidence="8">
    <location>
        <begin position="250"/>
        <end position="277"/>
    </location>
</feature>
<evidence type="ECO:0000256" key="2">
    <source>
        <dbReference type="ARBA" id="ARBA00005512"/>
    </source>
</evidence>
<accession>A0AAN9AGY1</accession>
<keyword evidence="4 8" id="KW-0256">Endoplasmic reticulum</keyword>
<gene>
    <name evidence="11" type="primary">LMF2</name>
    <name evidence="11" type="ORF">SK128_020417</name>
</gene>
<name>A0AAN9AGY1_HALRR</name>
<feature type="transmembrane region" description="Helical" evidence="8">
    <location>
        <begin position="69"/>
        <end position="91"/>
    </location>
</feature>
<comment type="subcellular location">
    <subcellularLocation>
        <location evidence="1 8">Endoplasmic reticulum membrane</location>
        <topology evidence="1 8">Multi-pass membrane protein</topology>
    </subcellularLocation>
</comment>
<feature type="transmembrane region" description="Helical" evidence="8">
    <location>
        <begin position="350"/>
        <end position="375"/>
    </location>
</feature>